<dbReference type="GeneID" id="110768258"/>
<dbReference type="Pfam" id="PF00069">
    <property type="entry name" value="Pkinase"/>
    <property type="match status" value="1"/>
</dbReference>
<dbReference type="Gene3D" id="1.10.510.10">
    <property type="entry name" value="Transferase(Phosphotransferase) domain 1"/>
    <property type="match status" value="1"/>
</dbReference>
<dbReference type="SUPFAM" id="SSF56112">
    <property type="entry name" value="Protein kinase-like (PK-like)"/>
    <property type="match status" value="1"/>
</dbReference>
<dbReference type="GO" id="GO:0005524">
    <property type="term" value="F:ATP binding"/>
    <property type="evidence" value="ECO:0007669"/>
    <property type="project" value="InterPro"/>
</dbReference>
<dbReference type="PROSITE" id="PS00108">
    <property type="entry name" value="PROTEIN_KINASE_ST"/>
    <property type="match status" value="1"/>
</dbReference>
<dbReference type="InterPro" id="IPR000719">
    <property type="entry name" value="Prot_kinase_dom"/>
</dbReference>
<dbReference type="RefSeq" id="XP_021827655.1">
    <property type="nucleotide sequence ID" value="XM_021971963.1"/>
</dbReference>
<reference evidence="3" key="1">
    <citation type="submission" date="2025-08" db="UniProtKB">
        <authorList>
            <consortium name="RefSeq"/>
        </authorList>
    </citation>
    <scope>IDENTIFICATION</scope>
</reference>
<gene>
    <name evidence="3" type="primary">LOC110768258</name>
</gene>
<evidence type="ECO:0000313" key="3">
    <source>
        <dbReference type="RefSeq" id="XP_021827655.1"/>
    </source>
</evidence>
<dbReference type="FunFam" id="1.10.510.10:FF:000284">
    <property type="entry name" value="Putative receptor-like serine/threonine-protein kinase"/>
    <property type="match status" value="1"/>
</dbReference>
<evidence type="ECO:0000259" key="1">
    <source>
        <dbReference type="PROSITE" id="PS50011"/>
    </source>
</evidence>
<organism evidence="2 3">
    <name type="scientific">Prunus avium</name>
    <name type="common">Cherry</name>
    <name type="synonym">Cerasus avium</name>
    <dbReference type="NCBI Taxonomy" id="42229"/>
    <lineage>
        <taxon>Eukaryota</taxon>
        <taxon>Viridiplantae</taxon>
        <taxon>Streptophyta</taxon>
        <taxon>Embryophyta</taxon>
        <taxon>Tracheophyta</taxon>
        <taxon>Spermatophyta</taxon>
        <taxon>Magnoliopsida</taxon>
        <taxon>eudicotyledons</taxon>
        <taxon>Gunneridae</taxon>
        <taxon>Pentapetalae</taxon>
        <taxon>rosids</taxon>
        <taxon>fabids</taxon>
        <taxon>Rosales</taxon>
        <taxon>Rosaceae</taxon>
        <taxon>Amygdaloideae</taxon>
        <taxon>Amygdaleae</taxon>
        <taxon>Prunus</taxon>
    </lineage>
</organism>
<dbReference type="InterPro" id="IPR008271">
    <property type="entry name" value="Ser/Thr_kinase_AS"/>
</dbReference>
<dbReference type="InterPro" id="IPR046958">
    <property type="entry name" value="RBK1/2/STUNTED"/>
</dbReference>
<dbReference type="PANTHER" id="PTHR47987:SF11">
    <property type="entry name" value="RECEPTOR-LIKE CYTOSOLIC SERINE_THREONINE-PROTEIN KINASE RBK1 ISOFORM X1"/>
    <property type="match status" value="1"/>
</dbReference>
<feature type="domain" description="Protein kinase" evidence="1">
    <location>
        <begin position="228"/>
        <end position="509"/>
    </location>
</feature>
<dbReference type="Gene3D" id="3.30.200.20">
    <property type="entry name" value="Phosphorylase Kinase, domain 1"/>
    <property type="match status" value="1"/>
</dbReference>
<protein>
    <submittedName>
        <fullName evidence="3">PTI1-like tyrosine-protein kinase 1</fullName>
    </submittedName>
</protein>
<dbReference type="PROSITE" id="PS50011">
    <property type="entry name" value="PROTEIN_KINASE_DOM"/>
    <property type="match status" value="1"/>
</dbReference>
<dbReference type="PANTHER" id="PTHR47987">
    <property type="entry name" value="OS08G0249100 PROTEIN"/>
    <property type="match status" value="1"/>
</dbReference>
<dbReference type="SMART" id="SM00220">
    <property type="entry name" value="S_TKc"/>
    <property type="match status" value="1"/>
</dbReference>
<dbReference type="Proteomes" id="UP000515124">
    <property type="component" value="Unplaced"/>
</dbReference>
<keyword evidence="2" id="KW-1185">Reference proteome</keyword>
<proteinExistence type="predicted"/>
<evidence type="ECO:0000313" key="2">
    <source>
        <dbReference type="Proteomes" id="UP000515124"/>
    </source>
</evidence>
<dbReference type="KEGG" id="pavi:110768258"/>
<dbReference type="FunFam" id="3.30.200.20:FF:000268">
    <property type="entry name" value="probable receptor-like serine/threonine-protein kinase At5g57670"/>
    <property type="match status" value="1"/>
</dbReference>
<sequence length="588" mass="65763">MMIKKEKSQKKSGKENHQHVGEWLCCDLAEALAIQTTRTLKDDNFGINQYKVKEEALLSSTCPLKIESPASELTLGWPLQRLTVPTMSQEAPPPERELCDLKGRDVDESPLSRPGWPLLRIGAISEATMSPIREFKAREKKSVAQWVMDLPSRSFSVNQQPQVDLILRDVEYTTERESRRYDATNGDENCLSVSPRKLASELEFLIEKNSVGCRLFSYEEIRSATCQFSTGNLIGEGGCSSVYRACLRDGKPVAVKILKSYKEAWDDFFLEAKFVSSIQHKHITSLIGVCAEGGNLILVYDLFPRGSLEGNLHGCSDGSIVLPWEVRFNVAVAVAEALNYLHNECHPPIIHRDVKSSNILLSDELLPQLSDFGLAMWGSTDSAYVISSDVVGTFGYIAPEYFMHGMVSDKIDVYAFGVVLLELLSGRKPVDAGAPKGQESLVKWARHLLDSMDLKALLDPNLNGDYNDIQMRRMVLAAGLCINQSPRLRPKVSQILQLLTGETDADIYFDSHVMELRESVYQDDDDDLFLEIDCKSHSVSAMSDTNDGSRSSSFTDTASSVEKTRRYKLKDYLTIPDHYSLSEIFLLS</sequence>
<dbReference type="AlphaFoldDB" id="A0A6P5TKS6"/>
<accession>A0A6P5TKS6</accession>
<name>A0A6P5TKS6_PRUAV</name>
<dbReference type="GO" id="GO:0004672">
    <property type="term" value="F:protein kinase activity"/>
    <property type="evidence" value="ECO:0007669"/>
    <property type="project" value="InterPro"/>
</dbReference>
<dbReference type="InterPro" id="IPR011009">
    <property type="entry name" value="Kinase-like_dom_sf"/>
</dbReference>